<dbReference type="EMBL" id="PXOH01000007">
    <property type="protein sequence ID" value="PSF37711.1"/>
    <property type="molecule type" value="Genomic_DNA"/>
</dbReference>
<gene>
    <name evidence="2" type="ORF">C7H19_09170</name>
</gene>
<comment type="caution">
    <text evidence="2">The sequence shown here is derived from an EMBL/GenBank/DDBJ whole genome shotgun (WGS) entry which is preliminary data.</text>
</comment>
<reference evidence="2 3" key="2">
    <citation type="submission" date="2018-03" db="EMBL/GenBank/DDBJ databases">
        <authorList>
            <person name="Keele B.F."/>
        </authorList>
    </citation>
    <scope>NUCLEOTIDE SEQUENCE [LARGE SCALE GENOMIC DNA]</scope>
    <source>
        <strain evidence="2 3">CCALA 016</strain>
    </source>
</reference>
<proteinExistence type="predicted"/>
<dbReference type="PRINTS" id="PR00111">
    <property type="entry name" value="ABHYDROLASE"/>
</dbReference>
<organism evidence="2 3">
    <name type="scientific">Aphanothece hegewaldii CCALA 016</name>
    <dbReference type="NCBI Taxonomy" id="2107694"/>
    <lineage>
        <taxon>Bacteria</taxon>
        <taxon>Bacillati</taxon>
        <taxon>Cyanobacteriota</taxon>
        <taxon>Cyanophyceae</taxon>
        <taxon>Oscillatoriophycideae</taxon>
        <taxon>Chroococcales</taxon>
        <taxon>Aphanothecaceae</taxon>
        <taxon>Aphanothece</taxon>
    </lineage>
</organism>
<keyword evidence="3" id="KW-1185">Reference proteome</keyword>
<dbReference type="SUPFAM" id="SSF53474">
    <property type="entry name" value="alpha/beta-Hydrolases"/>
    <property type="match status" value="1"/>
</dbReference>
<dbReference type="GO" id="GO:0016787">
    <property type="term" value="F:hydrolase activity"/>
    <property type="evidence" value="ECO:0007669"/>
    <property type="project" value="UniProtKB-KW"/>
</dbReference>
<dbReference type="Gene3D" id="3.40.50.1820">
    <property type="entry name" value="alpha/beta hydrolase"/>
    <property type="match status" value="1"/>
</dbReference>
<dbReference type="OrthoDB" id="420213at2"/>
<dbReference type="InterPro" id="IPR000073">
    <property type="entry name" value="AB_hydrolase_1"/>
</dbReference>
<dbReference type="Proteomes" id="UP000239001">
    <property type="component" value="Unassembled WGS sequence"/>
</dbReference>
<dbReference type="InterPro" id="IPR029058">
    <property type="entry name" value="AB_hydrolase_fold"/>
</dbReference>
<sequence length="316" mass="36321">MDWRQRIGYSRDWVWRGWQIRYTFMPSSRELEQMNPPVILLHGFGAAIEHWRSNIPILGKQHRVYALDLLGFGASRKVYTTYNINLWVEQVYDFWRNFLQKPVILVGNSIGSLVCLLAAARYPEMVKGIAMLSLPDVSLRQEALPGWLSPIVTNIENLFASPVLLKPLFRFLRRPNILRKWANIAYEDKKAVTDELLNILANPAQDEGAERAFCALFETARNPNFSPSVRQLLPNISIPMLLCWGRQDRMVPFALASIFCDLNPKIEMVDFDGAGHCLHDECPDRFNAILLAWIEKHFHPIGSKNFIEKAETALDV</sequence>
<dbReference type="PANTHER" id="PTHR46438">
    <property type="entry name" value="ALPHA/BETA-HYDROLASES SUPERFAMILY PROTEIN"/>
    <property type="match status" value="1"/>
</dbReference>
<evidence type="ECO:0000259" key="1">
    <source>
        <dbReference type="Pfam" id="PF00561"/>
    </source>
</evidence>
<evidence type="ECO:0000313" key="2">
    <source>
        <dbReference type="EMBL" id="PSF37711.1"/>
    </source>
</evidence>
<accession>A0A2T1LZB9</accession>
<evidence type="ECO:0000313" key="3">
    <source>
        <dbReference type="Proteomes" id="UP000239001"/>
    </source>
</evidence>
<dbReference type="Pfam" id="PF00561">
    <property type="entry name" value="Abhydrolase_1"/>
    <property type="match status" value="1"/>
</dbReference>
<protein>
    <submittedName>
        <fullName evidence="2">Alpha/beta hydrolase</fullName>
    </submittedName>
</protein>
<feature type="domain" description="AB hydrolase-1" evidence="1">
    <location>
        <begin position="36"/>
        <end position="281"/>
    </location>
</feature>
<reference evidence="2 3" key="1">
    <citation type="submission" date="2018-03" db="EMBL/GenBank/DDBJ databases">
        <title>The ancient ancestry and fast evolution of plastids.</title>
        <authorList>
            <person name="Moore K.R."/>
            <person name="Magnabosco C."/>
            <person name="Momper L."/>
            <person name="Gold D.A."/>
            <person name="Bosak T."/>
            <person name="Fournier G.P."/>
        </authorList>
    </citation>
    <scope>NUCLEOTIDE SEQUENCE [LARGE SCALE GENOMIC DNA]</scope>
    <source>
        <strain evidence="2 3">CCALA 016</strain>
    </source>
</reference>
<keyword evidence="2" id="KW-0378">Hydrolase</keyword>
<dbReference type="PANTHER" id="PTHR46438:SF2">
    <property type="entry name" value="ALPHA_BETA-HYDROLASES SUPERFAMILY PROTEIN"/>
    <property type="match status" value="1"/>
</dbReference>
<name>A0A2T1LZB9_9CHRO</name>
<dbReference type="AlphaFoldDB" id="A0A2T1LZB9"/>